<dbReference type="InterPro" id="IPR025979">
    <property type="entry name" value="ChrR-like_cupin_dom"/>
</dbReference>
<proteinExistence type="predicted"/>
<accession>A0A380TJL7</accession>
<dbReference type="AlphaFoldDB" id="A0A380TJL7"/>
<dbReference type="SUPFAM" id="SSF51182">
    <property type="entry name" value="RmlC-like cupins"/>
    <property type="match status" value="1"/>
</dbReference>
<organism evidence="2">
    <name type="scientific">metagenome</name>
    <dbReference type="NCBI Taxonomy" id="256318"/>
    <lineage>
        <taxon>unclassified sequences</taxon>
        <taxon>metagenomes</taxon>
    </lineage>
</organism>
<gene>
    <name evidence="2" type="ORF">DF3PB_5120002</name>
</gene>
<dbReference type="Gene3D" id="2.60.120.10">
    <property type="entry name" value="Jelly Rolls"/>
    <property type="match status" value="1"/>
</dbReference>
<dbReference type="InterPro" id="IPR014710">
    <property type="entry name" value="RmlC-like_jellyroll"/>
</dbReference>
<dbReference type="Gene3D" id="1.10.10.1320">
    <property type="entry name" value="Anti-sigma factor, zinc-finger domain"/>
    <property type="match status" value="1"/>
</dbReference>
<dbReference type="CDD" id="cd20301">
    <property type="entry name" value="cupin_ChrR"/>
    <property type="match status" value="1"/>
</dbReference>
<protein>
    <submittedName>
        <fullName evidence="2">Anti-sigma factor</fullName>
    </submittedName>
</protein>
<dbReference type="InterPro" id="IPR011051">
    <property type="entry name" value="RmlC_Cupin_sf"/>
</dbReference>
<dbReference type="Pfam" id="PF12973">
    <property type="entry name" value="Cupin_7"/>
    <property type="match status" value="1"/>
</dbReference>
<reference evidence="2" key="1">
    <citation type="submission" date="2018-07" db="EMBL/GenBank/DDBJ databases">
        <authorList>
            <person name="Quirk P.G."/>
            <person name="Krulwich T.A."/>
        </authorList>
    </citation>
    <scope>NUCLEOTIDE SEQUENCE</scope>
</reference>
<name>A0A380TJL7_9ZZZZ</name>
<evidence type="ECO:0000259" key="1">
    <source>
        <dbReference type="Pfam" id="PF12973"/>
    </source>
</evidence>
<evidence type="ECO:0000313" key="2">
    <source>
        <dbReference type="EMBL" id="SUS07854.1"/>
    </source>
</evidence>
<sequence length="228" mass="24374">MITTDPSLQSVPIAHHPDPAVLLAYSAGTLCESVALAIACHASICRGCRDEIERLNAVGGTMISEASPAALGDDALNRVLARLDEPVPPAPLAPHLDAETRTVVPGPLQRYLSCSLSTLPWHRIGRSLEEARLPLSGSGVKTALVRIKPGRSVPRHSHAGLEYTLVLAGGYQDNGEDFRRGDYAEFDSSHEHQPVADADGGCLCLVILDAPLRLSGWLGRLINPFLRV</sequence>
<dbReference type="InterPro" id="IPR012807">
    <property type="entry name" value="Anti-sigma_ChrR"/>
</dbReference>
<dbReference type="NCBIfam" id="TIGR02451">
    <property type="entry name" value="anti_sig_ChrR"/>
    <property type="match status" value="1"/>
</dbReference>
<feature type="domain" description="ChrR-like cupin" evidence="1">
    <location>
        <begin position="114"/>
        <end position="207"/>
    </location>
</feature>
<dbReference type="InterPro" id="IPR041916">
    <property type="entry name" value="Anti_sigma_zinc_sf"/>
</dbReference>
<dbReference type="EMBL" id="UIDG01000460">
    <property type="protein sequence ID" value="SUS07854.1"/>
    <property type="molecule type" value="Genomic_DNA"/>
</dbReference>